<dbReference type="InterPro" id="IPR003615">
    <property type="entry name" value="HNH_nuc"/>
</dbReference>
<organism evidence="3 4">
    <name type="scientific">Vibrio caribbeanicus ATCC BAA-2122</name>
    <dbReference type="NCBI Taxonomy" id="796620"/>
    <lineage>
        <taxon>Bacteria</taxon>
        <taxon>Pseudomonadati</taxon>
        <taxon>Pseudomonadota</taxon>
        <taxon>Gammaproteobacteria</taxon>
        <taxon>Vibrionales</taxon>
        <taxon>Vibrionaceae</taxon>
        <taxon>Vibrio</taxon>
    </lineage>
</organism>
<dbReference type="OrthoDB" id="529575at2"/>
<dbReference type="AlphaFoldDB" id="E3BEA3"/>
<keyword evidence="3" id="KW-0378">Hydrolase</keyword>
<feature type="domain" description="ScoMcrA-like DNA sulfur-binding" evidence="2">
    <location>
        <begin position="6"/>
        <end position="112"/>
    </location>
</feature>
<dbReference type="eggNOG" id="COG3440">
    <property type="taxonomic scope" value="Bacteria"/>
</dbReference>
<proteinExistence type="predicted"/>
<dbReference type="Proteomes" id="UP000002943">
    <property type="component" value="Unassembled WGS sequence"/>
</dbReference>
<keyword evidence="4" id="KW-1185">Reference proteome</keyword>
<dbReference type="RefSeq" id="WP_009599192.1">
    <property type="nucleotide sequence ID" value="NZ_AEIU01000002.1"/>
</dbReference>
<dbReference type="GO" id="GO:0004519">
    <property type="term" value="F:endonuclease activity"/>
    <property type="evidence" value="ECO:0007669"/>
    <property type="project" value="UniProtKB-KW"/>
</dbReference>
<dbReference type="Pfam" id="PF13391">
    <property type="entry name" value="HNH_2"/>
    <property type="match status" value="1"/>
</dbReference>
<evidence type="ECO:0000259" key="1">
    <source>
        <dbReference type="Pfam" id="PF13391"/>
    </source>
</evidence>
<keyword evidence="3" id="KW-0255">Endonuclease</keyword>
<dbReference type="InterPro" id="IPR058813">
    <property type="entry name" value="DNA-SBD_ScoMcrA"/>
</dbReference>
<keyword evidence="3" id="KW-0540">Nuclease</keyword>
<reference evidence="3 4" key="1">
    <citation type="journal article" date="2012" name="Int. J. Syst. Evol. Microbiol.">
        <title>Vibrio caribbeanicus sp. nov., isolated from the marine sponge Scleritoderma cyanea.</title>
        <authorList>
            <person name="Hoffmann M."/>
            <person name="Monday S.R."/>
            <person name="Allard M.W."/>
            <person name="Strain E.A."/>
            <person name="Whittaker P."/>
            <person name="Naum M."/>
            <person name="McCarthy P.J."/>
            <person name="Lopez J.V."/>
            <person name="Fischer M."/>
            <person name="Brown E.W."/>
        </authorList>
    </citation>
    <scope>NUCLEOTIDE SEQUENCE [LARGE SCALE GENOMIC DNA]</scope>
    <source>
        <strain evidence="3 4">ATCC BAA-2122</strain>
    </source>
</reference>
<evidence type="ECO:0000313" key="4">
    <source>
        <dbReference type="Proteomes" id="UP000002943"/>
    </source>
</evidence>
<gene>
    <name evidence="3" type="ORF">VIBC2010_08233</name>
</gene>
<dbReference type="EMBL" id="AEIU01000002">
    <property type="protein sequence ID" value="EFP98520.1"/>
    <property type="molecule type" value="Genomic_DNA"/>
</dbReference>
<sequence length="302" mass="34451">MTLNHYLSRFQNLSMNQTNGSKSPHKVCLLLAVMDLIQDKVICSPEIKLNDALKARFTHHFNQRAQGRDRDTPENPFFHLRSEGFWHLDYREGYDKDTTKRYSAKAIERAHLDSALFEHMQSKLVVDELKEALEGNFAECIDNQVAMTKLDYQKPGGVAHDVIFNDIQAVMDDPSLTSTEKSILVKSRLGQDQFRSKLIKLWQGCSVTGYPAQSMLIASHIKPWRASNNQERLDKFNGLLLLPSLDKAFDQGFISFNTSGQVLISSSLEHPNVIGIEESMKIRLAQSHHNYLAYHRSEVFKG</sequence>
<comment type="caution">
    <text evidence="3">The sequence shown here is derived from an EMBL/GenBank/DDBJ whole genome shotgun (WGS) entry which is preliminary data.</text>
</comment>
<evidence type="ECO:0000313" key="3">
    <source>
        <dbReference type="EMBL" id="EFP98520.1"/>
    </source>
</evidence>
<dbReference type="Pfam" id="PF26340">
    <property type="entry name" value="DNA-SBD_ScoMcrA"/>
    <property type="match status" value="1"/>
</dbReference>
<accession>E3BEA3</accession>
<evidence type="ECO:0000259" key="2">
    <source>
        <dbReference type="Pfam" id="PF26340"/>
    </source>
</evidence>
<feature type="domain" description="HNH nuclease" evidence="1">
    <location>
        <begin position="205"/>
        <end position="257"/>
    </location>
</feature>
<protein>
    <submittedName>
        <fullName evidence="3">Putative restriction endonuclease</fullName>
    </submittedName>
</protein>
<name>E3BEA3_9VIBR</name>